<accession>A0A493TT13</accession>
<dbReference type="AlphaFoldDB" id="A0A493TT13"/>
<reference evidence="4 5" key="1">
    <citation type="submission" date="2017-10" db="EMBL/GenBank/DDBJ databases">
        <title>A new Pekin duck reference genome.</title>
        <authorList>
            <person name="Hou Z.-C."/>
            <person name="Zhou Z.-K."/>
            <person name="Zhu F."/>
            <person name="Hou S.-S."/>
        </authorList>
    </citation>
    <scope>NUCLEOTIDE SEQUENCE [LARGE SCALE GENOMIC DNA]</scope>
</reference>
<keyword evidence="1" id="KW-0175">Coiled coil</keyword>
<feature type="domain" description="Trichohyalin-plectin-homology" evidence="3">
    <location>
        <begin position="43"/>
        <end position="288"/>
    </location>
</feature>
<dbReference type="Ensembl" id="ENSAPLT00000017849.1">
    <property type="protein sequence ID" value="ENSAPLP00000032937.1"/>
    <property type="gene ID" value="ENSAPLG00000020418.1"/>
</dbReference>
<evidence type="ECO:0000313" key="4">
    <source>
        <dbReference type="Ensembl" id="ENSAPLP00000029022.1"/>
    </source>
</evidence>
<reference evidence="4" key="2">
    <citation type="submission" date="2025-05" db="UniProtKB">
        <authorList>
            <consortium name="Ensembl"/>
        </authorList>
    </citation>
    <scope>IDENTIFICATION</scope>
</reference>
<feature type="region of interest" description="Disordered" evidence="2">
    <location>
        <begin position="84"/>
        <end position="114"/>
    </location>
</feature>
<dbReference type="InterPro" id="IPR039986">
    <property type="entry name" value="CFAP210"/>
</dbReference>
<dbReference type="Proteomes" id="UP000016666">
    <property type="component" value="Chromosome 7"/>
</dbReference>
<organism evidence="4 5">
    <name type="scientific">Anas platyrhynchos platyrhynchos</name>
    <name type="common">Northern mallard</name>
    <dbReference type="NCBI Taxonomy" id="8840"/>
    <lineage>
        <taxon>Eukaryota</taxon>
        <taxon>Metazoa</taxon>
        <taxon>Chordata</taxon>
        <taxon>Craniata</taxon>
        <taxon>Vertebrata</taxon>
        <taxon>Euteleostomi</taxon>
        <taxon>Archelosauria</taxon>
        <taxon>Archosauria</taxon>
        <taxon>Dinosauria</taxon>
        <taxon>Saurischia</taxon>
        <taxon>Theropoda</taxon>
        <taxon>Coelurosauria</taxon>
        <taxon>Aves</taxon>
        <taxon>Neognathae</taxon>
        <taxon>Galloanserae</taxon>
        <taxon>Anseriformes</taxon>
        <taxon>Anatidae</taxon>
        <taxon>Anatinae</taxon>
        <taxon>Anas</taxon>
    </lineage>
</organism>
<dbReference type="STRING" id="8840.ENSAPLP00000032937"/>
<name>A0A493TT13_ANAPP</name>
<evidence type="ECO:0000256" key="1">
    <source>
        <dbReference type="ARBA" id="ARBA00023054"/>
    </source>
</evidence>
<dbReference type="Ensembl" id="ENSAPLT00000033802.1">
    <property type="protein sequence ID" value="ENSAPLP00000029022.1"/>
    <property type="gene ID" value="ENSAPLG00000020418.1"/>
</dbReference>
<dbReference type="GO" id="GO:0005879">
    <property type="term" value="C:axonemal microtubule"/>
    <property type="evidence" value="ECO:0007669"/>
    <property type="project" value="TreeGrafter"/>
</dbReference>
<proteinExistence type="predicted"/>
<evidence type="ECO:0000259" key="3">
    <source>
        <dbReference type="Pfam" id="PF13868"/>
    </source>
</evidence>
<evidence type="ECO:0000313" key="5">
    <source>
        <dbReference type="Proteomes" id="UP000016666"/>
    </source>
</evidence>
<keyword evidence="5" id="KW-1185">Reference proteome</keyword>
<dbReference type="PANTHER" id="PTHR28663">
    <property type="entry name" value="COILED-COIL DOMAIN-CONTAINING PROTEIN 173"/>
    <property type="match status" value="1"/>
</dbReference>
<protein>
    <recommendedName>
        <fullName evidence="3">Trichohyalin-plectin-homology domain-containing protein</fullName>
    </recommendedName>
</protein>
<dbReference type="Pfam" id="PF13868">
    <property type="entry name" value="TPH"/>
    <property type="match status" value="1"/>
</dbReference>
<dbReference type="InterPro" id="IPR043597">
    <property type="entry name" value="TPH_dom"/>
</dbReference>
<dbReference type="PANTHER" id="PTHR28663:SF1">
    <property type="entry name" value="CILIA- AND FLAGELLA- ASSOCIATED PROTEIN 210"/>
    <property type="match status" value="1"/>
</dbReference>
<sequence length="293" mass="34932">MRYFHFKIPGCSVLRYLQTCRIPTCSRPGIPSPLTPFLACFRIQEHKHQAELAKLETRREGEEIQRLNQLYQLEIQRGRENEQEEKLELQRQHHEHVAEQKVIKDEEKQREDQDDDRIRAYIRGKEMMADLRREADAETSRLVQEHQDKAFQQLAGQMNQTLRMEAERFARGAAEVEDEYQMKTKEREAKNKAAIESIAEHRATVVKMKLEKEIEDKAENEKECHAFMEKNRIYLEGEEAKKQRQRDASVEVQKIQLQQMAEKKAKKEQEKQADLDYDAQREAAFCKEQKFWR</sequence>
<evidence type="ECO:0000256" key="2">
    <source>
        <dbReference type="SAM" id="MobiDB-lite"/>
    </source>
</evidence>
<dbReference type="GeneTree" id="ENSGT00960000189603"/>